<organism evidence="1 2">
    <name type="scientific">Pholiota conissans</name>
    <dbReference type="NCBI Taxonomy" id="109636"/>
    <lineage>
        <taxon>Eukaryota</taxon>
        <taxon>Fungi</taxon>
        <taxon>Dikarya</taxon>
        <taxon>Basidiomycota</taxon>
        <taxon>Agaricomycotina</taxon>
        <taxon>Agaricomycetes</taxon>
        <taxon>Agaricomycetidae</taxon>
        <taxon>Agaricales</taxon>
        <taxon>Agaricineae</taxon>
        <taxon>Strophariaceae</taxon>
        <taxon>Pholiota</taxon>
    </lineage>
</organism>
<evidence type="ECO:0000313" key="2">
    <source>
        <dbReference type="Proteomes" id="UP000807469"/>
    </source>
</evidence>
<gene>
    <name evidence="1" type="ORF">BDN70DRAFT_79656</name>
</gene>
<dbReference type="Proteomes" id="UP000807469">
    <property type="component" value="Unassembled WGS sequence"/>
</dbReference>
<comment type="caution">
    <text evidence="1">The sequence shown here is derived from an EMBL/GenBank/DDBJ whole genome shotgun (WGS) entry which is preliminary data.</text>
</comment>
<sequence>MLKEPHSPSCSPVRYRQVSVILLKAHATHTQWNSKTYRRQTSGLSLRIVCRFALYLATKWRCTELRKRIIGELSLMMKKRPANNQINLARKCSVAQWLLDAYTLVIDTTLSDLIGLASKEIGGLIIAKLFFVRE</sequence>
<dbReference type="AlphaFoldDB" id="A0A9P5Z0G6"/>
<evidence type="ECO:0000313" key="1">
    <source>
        <dbReference type="EMBL" id="KAF9477884.1"/>
    </source>
</evidence>
<keyword evidence="2" id="KW-1185">Reference proteome</keyword>
<name>A0A9P5Z0G6_9AGAR</name>
<accession>A0A9P5Z0G6</accession>
<protein>
    <submittedName>
        <fullName evidence="1">Uncharacterized protein</fullName>
    </submittedName>
</protein>
<reference evidence="1" key="1">
    <citation type="submission" date="2020-11" db="EMBL/GenBank/DDBJ databases">
        <authorList>
            <consortium name="DOE Joint Genome Institute"/>
            <person name="Ahrendt S."/>
            <person name="Riley R."/>
            <person name="Andreopoulos W."/>
            <person name="Labutti K."/>
            <person name="Pangilinan J."/>
            <person name="Ruiz-Duenas F.J."/>
            <person name="Barrasa J.M."/>
            <person name="Sanchez-Garcia M."/>
            <person name="Camarero S."/>
            <person name="Miyauchi S."/>
            <person name="Serrano A."/>
            <person name="Linde D."/>
            <person name="Babiker R."/>
            <person name="Drula E."/>
            <person name="Ayuso-Fernandez I."/>
            <person name="Pacheco R."/>
            <person name="Padilla G."/>
            <person name="Ferreira P."/>
            <person name="Barriuso J."/>
            <person name="Kellner H."/>
            <person name="Castanera R."/>
            <person name="Alfaro M."/>
            <person name="Ramirez L."/>
            <person name="Pisabarro A.G."/>
            <person name="Kuo A."/>
            <person name="Tritt A."/>
            <person name="Lipzen A."/>
            <person name="He G."/>
            <person name="Yan M."/>
            <person name="Ng V."/>
            <person name="Cullen D."/>
            <person name="Martin F."/>
            <person name="Rosso M.-N."/>
            <person name="Henrissat B."/>
            <person name="Hibbett D."/>
            <person name="Martinez A.T."/>
            <person name="Grigoriev I.V."/>
        </authorList>
    </citation>
    <scope>NUCLEOTIDE SEQUENCE</scope>
    <source>
        <strain evidence="1">CIRM-BRFM 674</strain>
    </source>
</reference>
<dbReference type="EMBL" id="MU155248">
    <property type="protein sequence ID" value="KAF9477884.1"/>
    <property type="molecule type" value="Genomic_DNA"/>
</dbReference>
<proteinExistence type="predicted"/>